<keyword evidence="14" id="KW-1185">Reference proteome</keyword>
<dbReference type="GO" id="GO:0015918">
    <property type="term" value="P:sterol transport"/>
    <property type="evidence" value="ECO:0007669"/>
    <property type="project" value="TreeGrafter"/>
</dbReference>
<evidence type="ECO:0000256" key="11">
    <source>
        <dbReference type="SAM" id="Phobius"/>
    </source>
</evidence>
<dbReference type="PANTHER" id="PTHR45727:SF2">
    <property type="entry name" value="NPC INTRACELLULAR CHOLESTEROL TRANSPORTER 1"/>
    <property type="match status" value="1"/>
</dbReference>
<evidence type="ECO:0000256" key="7">
    <source>
        <dbReference type="ARBA" id="ARBA00023098"/>
    </source>
</evidence>
<dbReference type="InterPro" id="IPR053958">
    <property type="entry name" value="HMGCR/SNAP/NPC1-like_SSD"/>
</dbReference>
<dbReference type="GO" id="GO:0030299">
    <property type="term" value="P:intestinal cholesterol absorption"/>
    <property type="evidence" value="ECO:0007669"/>
    <property type="project" value="TreeGrafter"/>
</dbReference>
<gene>
    <name evidence="13" type="ORF">B4U80_01173</name>
</gene>
<keyword evidence="6 11" id="KW-1133">Transmembrane helix</keyword>
<evidence type="ECO:0000256" key="5">
    <source>
        <dbReference type="ARBA" id="ARBA00022729"/>
    </source>
</evidence>
<dbReference type="Proteomes" id="UP000288716">
    <property type="component" value="Unassembled WGS sequence"/>
</dbReference>
<dbReference type="Gene3D" id="1.20.1640.10">
    <property type="entry name" value="Multidrug efflux transporter AcrB transmembrane domain"/>
    <property type="match status" value="2"/>
</dbReference>
<feature type="transmembrane region" description="Helical" evidence="11">
    <location>
        <begin position="339"/>
        <end position="365"/>
    </location>
</feature>
<evidence type="ECO:0000256" key="8">
    <source>
        <dbReference type="ARBA" id="ARBA00023136"/>
    </source>
</evidence>
<keyword evidence="5" id="KW-0732">Signal</keyword>
<keyword evidence="4 11" id="KW-0812">Transmembrane</keyword>
<evidence type="ECO:0000313" key="13">
    <source>
        <dbReference type="EMBL" id="RWS24187.1"/>
    </source>
</evidence>
<dbReference type="GO" id="GO:0005886">
    <property type="term" value="C:plasma membrane"/>
    <property type="evidence" value="ECO:0007669"/>
    <property type="project" value="TreeGrafter"/>
</dbReference>
<dbReference type="InterPro" id="IPR053956">
    <property type="entry name" value="NPC1_MLD"/>
</dbReference>
<keyword evidence="8 11" id="KW-0472">Membrane</keyword>
<feature type="transmembrane region" description="Helical" evidence="11">
    <location>
        <begin position="414"/>
        <end position="436"/>
    </location>
</feature>
<feature type="transmembrane region" description="Helical" evidence="11">
    <location>
        <begin position="914"/>
        <end position="937"/>
    </location>
</feature>
<evidence type="ECO:0000313" key="14">
    <source>
        <dbReference type="Proteomes" id="UP000288716"/>
    </source>
</evidence>
<dbReference type="Pfam" id="PF12349">
    <property type="entry name" value="Sterol-sensing"/>
    <property type="match status" value="1"/>
</dbReference>
<dbReference type="Pfam" id="PF22314">
    <property type="entry name" value="NPC1_MLD"/>
    <property type="match status" value="1"/>
</dbReference>
<sequence length="987" mass="112362">FCASESIDISELNLGLRLELMFESWFTRWGIFVANRPVTIMIISLVVSIILSCGLFCFKVTTDPVDLWVASGSQARQDMEYFNENFWKFYRVEQLIISPTNQSFFNGTWKDPMHAGAEEEEEEEEDDQKAQQLFGPAFEHEFLKEVLRIQKKVESLVAFDGERQIMLTDICFKPTGAACATQSLFTYYLNDMEVLEDKNYLYRIDMCTRNPTSSGKGSRCFEENGIPLVYPEVAFGGFPNKTFSLAKALVITFPVNNFVDNEKNRDAMLWEEAFLNFITNYSSPLLQMAYKAERSIEDELHRQSQSDIFTVSVSYLIMFIYIILALGDSHNCESIMVDARFTLGFVGVLIVLLSVASSLGFFFYLGIPATLIIVEVIPFLVLAVGVDNVFILVQSFQRDSRLEGEKLLQQFGRVVGEVAPSMLLSSLSMSSCFFIGALTPMPAVQKFALYAGVALIINFFLQMTSFLAILFLDIKRQQDNRLDIMCWKKAKKSSRSGNQEGFLYTFFRDFYSPLLMKNGSRVTVLLVFTAIFCTSVAVLDKIHIGLEQELAMPDDSYMTDYFKFYKEYFEVGPPVYFMITDGYNYTDIKSQNKLCAFPDCDSDSLMMSLNYLIRHESKKTYLASFPTTWFDNYIEYLRSSQCCYVGRNGSQCIPKGEQLIGCDRCWKTNKNNRPNGEDIQKYLPFFLRHNPDINCVLGGKAQFGDSVRYSFDDDGKVKIGPSYIMAYRSVLKTSSDFYESLRWSRIISEKLTDKLRQQSNTNAMVRSYSFPDVFYEQYLTMWEDTSKSLSLSIGAIFIVTFLFFGFDFYSAAIVAITILVITIDLMGMMYFWDISLNAISLVNLVVGVGISVEFCSHLVRCYIVSNESNRVLRAKESLAKMGSSILSGITLTDCGILVLAFAKSKIFQVFYFRMYLGIIAFGTLHSLILLPVVLSIIGPKFNKQRLLLNNVETFSSNGAMPMTIPRFSPLKVKNSSCEQEQDQQSPL</sequence>
<evidence type="ECO:0000256" key="9">
    <source>
        <dbReference type="ARBA" id="ARBA00023157"/>
    </source>
</evidence>
<feature type="non-terminal residue" evidence="13">
    <location>
        <position position="1"/>
    </location>
</feature>
<dbReference type="AlphaFoldDB" id="A0A443S9J3"/>
<feature type="transmembrane region" description="Helical" evidence="11">
    <location>
        <begin position="308"/>
        <end position="327"/>
    </location>
</feature>
<dbReference type="GO" id="GO:0042632">
    <property type="term" value="P:cholesterol homeostasis"/>
    <property type="evidence" value="ECO:0007669"/>
    <property type="project" value="TreeGrafter"/>
</dbReference>
<feature type="transmembrane region" description="Helical" evidence="11">
    <location>
        <begin position="371"/>
        <end position="393"/>
    </location>
</feature>
<dbReference type="InterPro" id="IPR000731">
    <property type="entry name" value="SSD"/>
</dbReference>
<feature type="domain" description="SSD" evidence="12">
    <location>
        <begin position="307"/>
        <end position="472"/>
    </location>
</feature>
<comment type="subcellular location">
    <subcellularLocation>
        <location evidence="1">Endomembrane system</location>
        <topology evidence="1">Multi-pass membrane protein</topology>
    </subcellularLocation>
</comment>
<evidence type="ECO:0000256" key="4">
    <source>
        <dbReference type="ARBA" id="ARBA00022692"/>
    </source>
</evidence>
<dbReference type="GO" id="GO:0015485">
    <property type="term" value="F:cholesterol binding"/>
    <property type="evidence" value="ECO:0007669"/>
    <property type="project" value="TreeGrafter"/>
</dbReference>
<dbReference type="SUPFAM" id="SSF82866">
    <property type="entry name" value="Multidrug efflux transporter AcrB transmembrane domain"/>
    <property type="match status" value="2"/>
</dbReference>
<evidence type="ECO:0000256" key="10">
    <source>
        <dbReference type="ARBA" id="ARBA00023180"/>
    </source>
</evidence>
<feature type="transmembrane region" description="Helical" evidence="11">
    <location>
        <begin position="448"/>
        <end position="472"/>
    </location>
</feature>
<name>A0A443S9J3_9ACAR</name>
<keyword evidence="3" id="KW-0813">Transport</keyword>
<protein>
    <submittedName>
        <fullName evidence="13">Niemann-Pick C1 protein-like protein</fullName>
    </submittedName>
</protein>
<accession>A0A443S9J3</accession>
<dbReference type="GO" id="GO:0012505">
    <property type="term" value="C:endomembrane system"/>
    <property type="evidence" value="ECO:0007669"/>
    <property type="project" value="UniProtKB-SubCell"/>
</dbReference>
<organism evidence="13 14">
    <name type="scientific">Leptotrombidium deliense</name>
    <dbReference type="NCBI Taxonomy" id="299467"/>
    <lineage>
        <taxon>Eukaryota</taxon>
        <taxon>Metazoa</taxon>
        <taxon>Ecdysozoa</taxon>
        <taxon>Arthropoda</taxon>
        <taxon>Chelicerata</taxon>
        <taxon>Arachnida</taxon>
        <taxon>Acari</taxon>
        <taxon>Acariformes</taxon>
        <taxon>Trombidiformes</taxon>
        <taxon>Prostigmata</taxon>
        <taxon>Anystina</taxon>
        <taxon>Parasitengona</taxon>
        <taxon>Trombiculoidea</taxon>
        <taxon>Trombiculidae</taxon>
        <taxon>Leptotrombidium</taxon>
    </lineage>
</organism>
<feature type="transmembrane region" description="Helical" evidence="11">
    <location>
        <begin position="522"/>
        <end position="539"/>
    </location>
</feature>
<reference evidence="13 14" key="1">
    <citation type="journal article" date="2018" name="Gigascience">
        <title>Genomes of trombidid mites reveal novel predicted allergens and laterally-transferred genes associated with secondary metabolism.</title>
        <authorList>
            <person name="Dong X."/>
            <person name="Chaisiri K."/>
            <person name="Xia D."/>
            <person name="Armstrong S.D."/>
            <person name="Fang Y."/>
            <person name="Donnelly M.J."/>
            <person name="Kadowaki T."/>
            <person name="McGarry J.W."/>
            <person name="Darby A.C."/>
            <person name="Makepeace B.L."/>
        </authorList>
    </citation>
    <scope>NUCLEOTIDE SEQUENCE [LARGE SCALE GENOMIC DNA]</scope>
    <source>
        <strain evidence="13">UoL-UT</strain>
    </source>
</reference>
<dbReference type="GO" id="GO:0006629">
    <property type="term" value="P:lipid metabolic process"/>
    <property type="evidence" value="ECO:0007669"/>
    <property type="project" value="UniProtKB-KW"/>
</dbReference>
<keyword evidence="7" id="KW-0443">Lipid metabolism</keyword>
<dbReference type="OrthoDB" id="6510177at2759"/>
<dbReference type="PANTHER" id="PTHR45727">
    <property type="entry name" value="NPC INTRACELLULAR CHOLESTEROL TRANSPORTER 1"/>
    <property type="match status" value="1"/>
</dbReference>
<comment type="similarity">
    <text evidence="2">Belongs to the patched family.</text>
</comment>
<evidence type="ECO:0000256" key="3">
    <source>
        <dbReference type="ARBA" id="ARBA00022448"/>
    </source>
</evidence>
<feature type="transmembrane region" description="Helical" evidence="11">
    <location>
        <begin position="838"/>
        <end position="863"/>
    </location>
</feature>
<dbReference type="EMBL" id="NCKV01005246">
    <property type="protein sequence ID" value="RWS24187.1"/>
    <property type="molecule type" value="Genomic_DNA"/>
</dbReference>
<evidence type="ECO:0000256" key="1">
    <source>
        <dbReference type="ARBA" id="ARBA00004127"/>
    </source>
</evidence>
<feature type="transmembrane region" description="Helical" evidence="11">
    <location>
        <begin position="813"/>
        <end position="832"/>
    </location>
</feature>
<dbReference type="PROSITE" id="PS50156">
    <property type="entry name" value="SSD"/>
    <property type="match status" value="1"/>
</dbReference>
<comment type="caution">
    <text evidence="13">The sequence shown here is derived from an EMBL/GenBank/DDBJ whole genome shotgun (WGS) entry which is preliminary data.</text>
</comment>
<keyword evidence="9" id="KW-1015">Disulfide bond</keyword>
<feature type="transmembrane region" description="Helical" evidence="11">
    <location>
        <begin position="884"/>
        <end position="902"/>
    </location>
</feature>
<keyword evidence="10" id="KW-0325">Glycoprotein</keyword>
<dbReference type="STRING" id="299467.A0A443S9J3"/>
<dbReference type="FunFam" id="1.20.1640.10:FF:000008">
    <property type="entry name" value="NPC intracellular cholesterol transporter 1"/>
    <property type="match status" value="1"/>
</dbReference>
<dbReference type="VEuPathDB" id="VectorBase:LDEU007853"/>
<evidence type="ECO:0000256" key="6">
    <source>
        <dbReference type="ARBA" id="ARBA00022989"/>
    </source>
</evidence>
<feature type="transmembrane region" description="Helical" evidence="11">
    <location>
        <begin position="38"/>
        <end position="61"/>
    </location>
</feature>
<proteinExistence type="inferred from homology"/>
<feature type="transmembrane region" description="Helical" evidence="11">
    <location>
        <begin position="789"/>
        <end position="806"/>
    </location>
</feature>
<evidence type="ECO:0000256" key="2">
    <source>
        <dbReference type="ARBA" id="ARBA00005585"/>
    </source>
</evidence>
<evidence type="ECO:0000259" key="12">
    <source>
        <dbReference type="PROSITE" id="PS50156"/>
    </source>
</evidence>